<organism evidence="2 3">
    <name type="scientific">Methylobacterium jeotgali</name>
    <dbReference type="NCBI Taxonomy" id="381630"/>
    <lineage>
        <taxon>Bacteria</taxon>
        <taxon>Pseudomonadati</taxon>
        <taxon>Pseudomonadota</taxon>
        <taxon>Alphaproteobacteria</taxon>
        <taxon>Hyphomicrobiales</taxon>
        <taxon>Methylobacteriaceae</taxon>
        <taxon>Methylobacterium</taxon>
    </lineage>
</organism>
<keyword evidence="3" id="KW-1185">Reference proteome</keyword>
<feature type="compositionally biased region" description="Low complexity" evidence="1">
    <location>
        <begin position="11"/>
        <end position="23"/>
    </location>
</feature>
<feature type="region of interest" description="Disordered" evidence="1">
    <location>
        <begin position="1"/>
        <end position="33"/>
    </location>
</feature>
<proteinExistence type="predicted"/>
<reference evidence="2" key="1">
    <citation type="journal article" date="2021" name="Front. Microbiol.">
        <title>Comprehensive Comparative Genomics and Phenotyping of Methylobacterium Species.</title>
        <authorList>
            <person name="Alessa O."/>
            <person name="Ogura Y."/>
            <person name="Fujitani Y."/>
            <person name="Takami H."/>
            <person name="Hayashi T."/>
            <person name="Sahin N."/>
            <person name="Tani A."/>
        </authorList>
    </citation>
    <scope>NUCLEOTIDE SEQUENCE</scope>
    <source>
        <strain evidence="2">LMG 23639</strain>
    </source>
</reference>
<dbReference type="EMBL" id="BPQR01000071">
    <property type="protein sequence ID" value="GJE08305.1"/>
    <property type="molecule type" value="Genomic_DNA"/>
</dbReference>
<dbReference type="Proteomes" id="UP001055102">
    <property type="component" value="Unassembled WGS sequence"/>
</dbReference>
<name>A0ABQ4T0K0_9HYPH</name>
<protein>
    <submittedName>
        <fullName evidence="2">Uncharacterized protein</fullName>
    </submittedName>
</protein>
<evidence type="ECO:0000256" key="1">
    <source>
        <dbReference type="SAM" id="MobiDB-lite"/>
    </source>
</evidence>
<comment type="caution">
    <text evidence="2">The sequence shown here is derived from an EMBL/GenBank/DDBJ whole genome shotgun (WGS) entry which is preliminary data.</text>
</comment>
<accession>A0ABQ4T0K0</accession>
<evidence type="ECO:0000313" key="3">
    <source>
        <dbReference type="Proteomes" id="UP001055102"/>
    </source>
</evidence>
<reference evidence="2" key="2">
    <citation type="submission" date="2021-08" db="EMBL/GenBank/DDBJ databases">
        <authorList>
            <person name="Tani A."/>
            <person name="Ola A."/>
            <person name="Ogura Y."/>
            <person name="Katsura K."/>
            <person name="Hayashi T."/>
        </authorList>
    </citation>
    <scope>NUCLEOTIDE SEQUENCE</scope>
    <source>
        <strain evidence="2">LMG 23639</strain>
    </source>
</reference>
<sequence length="48" mass="4838">MGRITDGQPSAGPKAVAGTAAAPSQARVDVRSGRPVRRLPLKVSVALA</sequence>
<gene>
    <name evidence="2" type="ORF">AOPFMNJM_3641</name>
</gene>
<evidence type="ECO:0000313" key="2">
    <source>
        <dbReference type="EMBL" id="GJE08305.1"/>
    </source>
</evidence>